<name>A0A1U7NB90_9CYAN</name>
<gene>
    <name evidence="1" type="ORF">BJP37_09545</name>
</gene>
<dbReference type="Proteomes" id="UP000186657">
    <property type="component" value="Unassembled WGS sequence"/>
</dbReference>
<dbReference type="Pfam" id="PF05635">
    <property type="entry name" value="23S_rRNA_IVP"/>
    <property type="match status" value="1"/>
</dbReference>
<dbReference type="NCBIfam" id="NF008911">
    <property type="entry name" value="PRK12275.1-2"/>
    <property type="match status" value="1"/>
</dbReference>
<sequence length="108" mass="12100">MDLVVLCYKLTSKLPKTEIYGLSSQIQRAAVSIPANIADGKGRQHLGDYIHHLSIANGSLKELETHLLITGRLSYLKNSELQPVLELSDEIGRMLNSLMEKLKEKKKN</sequence>
<accession>A0A1U7NB90</accession>
<reference evidence="1 2" key="1">
    <citation type="submission" date="2016-10" db="EMBL/GenBank/DDBJ databases">
        <title>Comparative genomics uncovers the prolific and rare metabolic potential of the cyanobacterial genus Moorea.</title>
        <authorList>
            <person name="Leao T."/>
            <person name="Castelao G."/>
            <person name="Korobeynikov A."/>
            <person name="Monroe E.A."/>
            <person name="Podell S."/>
            <person name="Glukhov E."/>
            <person name="Allen E."/>
            <person name="Gerwick W.H."/>
            <person name="Gerwick L."/>
        </authorList>
    </citation>
    <scope>NUCLEOTIDE SEQUENCE [LARGE SCALE GENOMIC DNA]</scope>
    <source>
        <strain evidence="1 2">PNG5-198</strain>
    </source>
</reference>
<dbReference type="NCBIfam" id="TIGR02436">
    <property type="entry name" value="four helix bundle protein"/>
    <property type="match status" value="1"/>
</dbReference>
<dbReference type="InterPro" id="IPR036583">
    <property type="entry name" value="23S_rRNA_IVS_sf"/>
</dbReference>
<organism evidence="1 2">
    <name type="scientific">Moorena bouillonii PNG</name>
    <dbReference type="NCBI Taxonomy" id="568701"/>
    <lineage>
        <taxon>Bacteria</taxon>
        <taxon>Bacillati</taxon>
        <taxon>Cyanobacteriota</taxon>
        <taxon>Cyanophyceae</taxon>
        <taxon>Coleofasciculales</taxon>
        <taxon>Coleofasciculaceae</taxon>
        <taxon>Moorena</taxon>
    </lineage>
</organism>
<dbReference type="PANTHER" id="PTHR38471">
    <property type="entry name" value="FOUR HELIX BUNDLE PROTEIN"/>
    <property type="match status" value="1"/>
</dbReference>
<evidence type="ECO:0008006" key="3">
    <source>
        <dbReference type="Google" id="ProtNLM"/>
    </source>
</evidence>
<comment type="caution">
    <text evidence="1">The sequence shown here is derived from an EMBL/GenBank/DDBJ whole genome shotgun (WGS) entry which is preliminary data.</text>
</comment>
<dbReference type="AlphaFoldDB" id="A0A1U7NB90"/>
<evidence type="ECO:0000313" key="1">
    <source>
        <dbReference type="EMBL" id="OLT63205.1"/>
    </source>
</evidence>
<dbReference type="CDD" id="cd16377">
    <property type="entry name" value="23S_rRNA_IVP_like"/>
    <property type="match status" value="1"/>
</dbReference>
<dbReference type="InterPro" id="IPR012657">
    <property type="entry name" value="23S_rRNA-intervening_sequence"/>
</dbReference>
<evidence type="ECO:0000313" key="2">
    <source>
        <dbReference type="Proteomes" id="UP000186657"/>
    </source>
</evidence>
<dbReference type="PANTHER" id="PTHR38471:SF2">
    <property type="entry name" value="FOUR HELIX BUNDLE PROTEIN"/>
    <property type="match status" value="1"/>
</dbReference>
<dbReference type="EMBL" id="MKZS01000001">
    <property type="protein sequence ID" value="OLT63205.1"/>
    <property type="molecule type" value="Genomic_DNA"/>
</dbReference>
<dbReference type="Gene3D" id="1.20.1440.60">
    <property type="entry name" value="23S rRNA-intervening sequence"/>
    <property type="match status" value="1"/>
</dbReference>
<keyword evidence="2" id="KW-1185">Reference proteome</keyword>
<dbReference type="SUPFAM" id="SSF158446">
    <property type="entry name" value="IVS-encoded protein-like"/>
    <property type="match status" value="1"/>
</dbReference>
<proteinExistence type="predicted"/>
<protein>
    <recommendedName>
        <fullName evidence="3">Four helix bundle protein</fullName>
    </recommendedName>
</protein>